<keyword evidence="2" id="KW-1185">Reference proteome</keyword>
<evidence type="ECO:0000313" key="2">
    <source>
        <dbReference type="Proteomes" id="UP000504610"/>
    </source>
</evidence>
<organism evidence="2 3">
    <name type="scientific">Raphanus sativus</name>
    <name type="common">Radish</name>
    <name type="synonym">Raphanus raphanistrum var. sativus</name>
    <dbReference type="NCBI Taxonomy" id="3726"/>
    <lineage>
        <taxon>Eukaryota</taxon>
        <taxon>Viridiplantae</taxon>
        <taxon>Streptophyta</taxon>
        <taxon>Embryophyta</taxon>
        <taxon>Tracheophyta</taxon>
        <taxon>Spermatophyta</taxon>
        <taxon>Magnoliopsida</taxon>
        <taxon>eudicotyledons</taxon>
        <taxon>Gunneridae</taxon>
        <taxon>Pentapetalae</taxon>
        <taxon>rosids</taxon>
        <taxon>malvids</taxon>
        <taxon>Brassicales</taxon>
        <taxon>Brassicaceae</taxon>
        <taxon>Brassiceae</taxon>
        <taxon>Raphanus</taxon>
    </lineage>
</organism>
<dbReference type="SUPFAM" id="SSF55729">
    <property type="entry name" value="Acyl-CoA N-acyltransferases (Nat)"/>
    <property type="match status" value="1"/>
</dbReference>
<dbReference type="FunFam" id="3.40.630.30:FF:000106">
    <property type="entry name" value="Acetyltransferase At1g77540"/>
    <property type="match status" value="1"/>
</dbReference>
<gene>
    <name evidence="3" type="primary">LOC108818368</name>
</gene>
<dbReference type="PROSITE" id="PS51729">
    <property type="entry name" value="GNAT_YJDJ"/>
    <property type="match status" value="1"/>
</dbReference>
<accession>A0A6J0KFS9</accession>
<sequence>MMKLSFGSRFSHLAMAATSGAKTTATEPPTKIVWNAGKHRFETEDHEAFIDYKLRYDGKAMDLVHTYVPSSKRGLGLASLLCVAAFEHASSHSLSVIPSCSYVSDTFLPRNPTWKPLVYTEDLKSSI</sequence>
<dbReference type="RefSeq" id="XP_018446827.2">
    <property type="nucleotide sequence ID" value="XM_018591325.2"/>
</dbReference>
<evidence type="ECO:0000259" key="1">
    <source>
        <dbReference type="PROSITE" id="PS51729"/>
    </source>
</evidence>
<dbReference type="Pfam" id="PF14542">
    <property type="entry name" value="Acetyltransf_CG"/>
    <property type="match status" value="1"/>
</dbReference>
<proteinExistence type="predicted"/>
<dbReference type="Proteomes" id="UP000504610">
    <property type="component" value="Chromosome 7"/>
</dbReference>
<dbReference type="InterPro" id="IPR045057">
    <property type="entry name" value="Gcn5-rel_NAT"/>
</dbReference>
<evidence type="ECO:0000313" key="3">
    <source>
        <dbReference type="RefSeq" id="XP_018446827.2"/>
    </source>
</evidence>
<reference evidence="3" key="2">
    <citation type="submission" date="2025-08" db="UniProtKB">
        <authorList>
            <consortium name="RefSeq"/>
        </authorList>
    </citation>
    <scope>IDENTIFICATION</scope>
    <source>
        <tissue evidence="3">Leaf</tissue>
    </source>
</reference>
<dbReference type="PANTHER" id="PTHR31435">
    <property type="entry name" value="PROTEIN NATD1"/>
    <property type="match status" value="1"/>
</dbReference>
<dbReference type="InterPro" id="IPR031165">
    <property type="entry name" value="GNAT_YJDJ"/>
</dbReference>
<dbReference type="GeneID" id="108818368"/>
<dbReference type="OrthoDB" id="74247at2759"/>
<dbReference type="Gene3D" id="3.40.630.30">
    <property type="match status" value="1"/>
</dbReference>
<dbReference type="PANTHER" id="PTHR31435:SF9">
    <property type="entry name" value="PROTEIN NATD1"/>
    <property type="match status" value="1"/>
</dbReference>
<feature type="domain" description="N-acetyltransferase" evidence="1">
    <location>
        <begin position="31"/>
        <end position="119"/>
    </location>
</feature>
<protein>
    <submittedName>
        <fullName evidence="3">Acetyltransferase At1g77540</fullName>
    </submittedName>
</protein>
<name>A0A6J0KFS9_RAPSA</name>
<dbReference type="InterPro" id="IPR016181">
    <property type="entry name" value="Acyl_CoA_acyltransferase"/>
</dbReference>
<dbReference type="KEGG" id="rsz:108818368"/>
<dbReference type="AlphaFoldDB" id="A0A6J0KFS9"/>
<reference evidence="2" key="1">
    <citation type="journal article" date="2019" name="Database">
        <title>The radish genome database (RadishGD): an integrated information resource for radish genomics.</title>
        <authorList>
            <person name="Yu H.J."/>
            <person name="Baek S."/>
            <person name="Lee Y.J."/>
            <person name="Cho A."/>
            <person name="Mun J.H."/>
        </authorList>
    </citation>
    <scope>NUCLEOTIDE SEQUENCE [LARGE SCALE GENOMIC DNA]</scope>
    <source>
        <strain evidence="2">cv. WK10039</strain>
    </source>
</reference>